<keyword evidence="11" id="KW-1185">Reference proteome</keyword>
<keyword evidence="6" id="KW-0472">Membrane</keyword>
<dbReference type="InterPro" id="IPR013766">
    <property type="entry name" value="Thioredoxin_domain"/>
</dbReference>
<dbReference type="AlphaFoldDB" id="A0A899FZP5"/>
<evidence type="ECO:0000256" key="1">
    <source>
        <dbReference type="ARBA" id="ARBA00022387"/>
    </source>
</evidence>
<keyword evidence="5" id="KW-0175">Coiled coil</keyword>
<keyword evidence="4" id="KW-1015">Disulfide bond</keyword>
<dbReference type="InterPro" id="IPR036249">
    <property type="entry name" value="Thioredoxin-like_sf"/>
</dbReference>
<evidence type="ECO:0000313" key="11">
    <source>
        <dbReference type="Proteomes" id="UP000663699"/>
    </source>
</evidence>
<dbReference type="SUPFAM" id="SSF57424">
    <property type="entry name" value="LDL receptor-like module"/>
    <property type="match status" value="1"/>
</dbReference>
<dbReference type="CDD" id="cd00112">
    <property type="entry name" value="LDLa"/>
    <property type="match status" value="1"/>
</dbReference>
<reference evidence="10" key="1">
    <citation type="submission" date="2020-06" db="EMBL/GenBank/DDBJ databases">
        <title>Genomes of multiple members of Pneumocystis genus reveal paths to human pathogen Pneumocystis jirovecii.</title>
        <authorList>
            <person name="Cisse O.H."/>
            <person name="Ma L."/>
            <person name="Dekker J."/>
            <person name="Khil P."/>
            <person name="Jo J."/>
            <person name="Brenchley J."/>
            <person name="Blair R."/>
            <person name="Pahar B."/>
            <person name="Chabe M."/>
            <person name="Van Rompay K.A."/>
            <person name="Keesler R."/>
            <person name="Sukura A."/>
            <person name="Hirsch V."/>
            <person name="Kutty G."/>
            <person name="Liu Y."/>
            <person name="Peng L."/>
            <person name="Chen J."/>
            <person name="Song J."/>
            <person name="Weissenbacher-Lang C."/>
            <person name="Xu J."/>
            <person name="Upham N.S."/>
            <person name="Stajich J.E."/>
            <person name="Cuomo C.A."/>
            <person name="Cushion M.T."/>
            <person name="Kovacs J.A."/>
        </authorList>
    </citation>
    <scope>NUCLEOTIDE SEQUENCE</scope>
    <source>
        <strain evidence="10">2A</strain>
    </source>
</reference>
<keyword evidence="6" id="KW-0812">Transmembrane</keyword>
<dbReference type="PROSITE" id="PS51532">
    <property type="entry name" value="PITH"/>
    <property type="match status" value="1"/>
</dbReference>
<evidence type="ECO:0000259" key="8">
    <source>
        <dbReference type="PROSITE" id="PS51532"/>
    </source>
</evidence>
<keyword evidence="6" id="KW-1133">Transmembrane helix</keyword>
<organism evidence="10 11">
    <name type="scientific">Pneumocystis wakefieldiae</name>
    <dbReference type="NCBI Taxonomy" id="38082"/>
    <lineage>
        <taxon>Eukaryota</taxon>
        <taxon>Fungi</taxon>
        <taxon>Dikarya</taxon>
        <taxon>Ascomycota</taxon>
        <taxon>Taphrinomycotina</taxon>
        <taxon>Pneumocystomycetes</taxon>
        <taxon>Pneumocystaceae</taxon>
        <taxon>Pneumocystis</taxon>
    </lineage>
</organism>
<keyword evidence="3" id="KW-0256">Endoplasmic reticulum</keyword>
<dbReference type="PROSITE" id="PS00194">
    <property type="entry name" value="THIOREDOXIN_1"/>
    <property type="match status" value="1"/>
</dbReference>
<feature type="transmembrane region" description="Helical" evidence="6">
    <location>
        <begin position="12"/>
        <end position="30"/>
    </location>
</feature>
<name>A0A899FZP5_9ASCO</name>
<dbReference type="InterPro" id="IPR039794">
    <property type="entry name" value="Gtb1-like"/>
</dbReference>
<evidence type="ECO:0000259" key="7">
    <source>
        <dbReference type="PROSITE" id="PS51352"/>
    </source>
</evidence>
<evidence type="ECO:0000313" key="10">
    <source>
        <dbReference type="EMBL" id="QSL65462.1"/>
    </source>
</evidence>
<sequence length="808" mass="94249">MVKRVIGQILSTYFLSMRFVWLFFIGFLFVSGKIDPLLGVPESMPKIERDLYRNEGGVWKCLNTSQYISFSRINDDWCDCEDGSDEPGTSACNNGVFYCKNLEHLSRFIPSSYVNDGICDCCDGSDEYQHNFHCENTCEEEHKKYSQELAKKDHIYKKGSKIRQEWAKKLVSLDKDLDNEIKDISNRLRNAIRENQESKKAKIFENLKTFQTGNISFPTVLNEKIHGIFENHKDKLSSFMYLWRDKIDLFDEILKNLEKLHDEDPSNIVLNDVISSLEELKSDMDFENNGYDEYIEELKNEYNKVFEFIQREYHLFLLKERSFLDSIEYWIRRKINQIKRYLISYKILVDDEKNDSQIIDDYYSSGESNQKIDELREELSKKELLKKEKSKSFNIYYAVKDETITYKFKDYVYEFSFLKDAYQISNNDRNRILLGSFSHFDGNNKLYYHNGERCWNGPSRSAIIELSCGVKNELISVMEYQRCVYFMKILTPGACTLPLNEKIRDEFLFYTKKNTRNLHCLYVMVVQEIQTSQDYDRIVHNTSNIVVVDFYASWCGPCKAIAPVLAALSDHPKFSDIIFIKVNVDHLRAVASKARISSMPTFVVFMNGTEAERMSGANRQQLELMIEKYSNMASSMKGKESKDMKGFYPLDCFVDIRQLDSLNTDKKYPSKCIFEKEGYIQSDVDEQLLLYIPFKSTVRIYSLTLECKNQKQAPSCLSLYINMTSLPSFDDVSNSGINPTQRVEEIVYDACGRATIPLRFVKFQRVISLVLFVEANQDDEVSRIDNLTIVGETIEEAINNGIVQKMEE</sequence>
<evidence type="ECO:0000256" key="3">
    <source>
        <dbReference type="ARBA" id="ARBA00022824"/>
    </source>
</evidence>
<dbReference type="SUPFAM" id="SSF50911">
    <property type="entry name" value="Mannose 6-phosphate receptor domain"/>
    <property type="match status" value="1"/>
</dbReference>
<accession>A0A899FZP5</accession>
<dbReference type="InterPro" id="IPR036055">
    <property type="entry name" value="LDL_receptor-like_sf"/>
</dbReference>
<dbReference type="PROSITE" id="PS51914">
    <property type="entry name" value="MRH"/>
    <property type="match status" value="1"/>
</dbReference>
<dbReference type="PROSITE" id="PS50068">
    <property type="entry name" value="LDLRA_2"/>
    <property type="match status" value="1"/>
</dbReference>
<feature type="coiled-coil region" evidence="5">
    <location>
        <begin position="174"/>
        <end position="201"/>
    </location>
</feature>
<dbReference type="Gene3D" id="4.10.400.10">
    <property type="entry name" value="Low-density Lipoprotein Receptor"/>
    <property type="match status" value="1"/>
</dbReference>
<dbReference type="Proteomes" id="UP000663699">
    <property type="component" value="Chromosome 6"/>
</dbReference>
<dbReference type="GO" id="GO:0017177">
    <property type="term" value="C:glucosidase II complex"/>
    <property type="evidence" value="ECO:0007669"/>
    <property type="project" value="TreeGrafter"/>
</dbReference>
<dbReference type="SUPFAM" id="SSF49785">
    <property type="entry name" value="Galactose-binding domain-like"/>
    <property type="match status" value="1"/>
</dbReference>
<proteinExistence type="predicted"/>
<dbReference type="PRINTS" id="PR00421">
    <property type="entry name" value="THIOREDOXIN"/>
</dbReference>
<dbReference type="InterPro" id="IPR010400">
    <property type="entry name" value="PITH_dom"/>
</dbReference>
<evidence type="ECO:0000256" key="5">
    <source>
        <dbReference type="SAM" id="Coils"/>
    </source>
</evidence>
<feature type="domain" description="Thioredoxin" evidence="7">
    <location>
        <begin position="497"/>
        <end position="631"/>
    </location>
</feature>
<dbReference type="InterPro" id="IPR028146">
    <property type="entry name" value="PRKCSH_N"/>
</dbReference>
<dbReference type="SUPFAM" id="SSF52833">
    <property type="entry name" value="Thioredoxin-like"/>
    <property type="match status" value="1"/>
</dbReference>
<evidence type="ECO:0000256" key="6">
    <source>
        <dbReference type="SAM" id="Phobius"/>
    </source>
</evidence>
<keyword evidence="2" id="KW-0732">Signal</keyword>
<evidence type="ECO:0000256" key="4">
    <source>
        <dbReference type="ARBA" id="ARBA00023157"/>
    </source>
</evidence>
<dbReference type="InterPro" id="IPR044865">
    <property type="entry name" value="MRH_dom"/>
</dbReference>
<dbReference type="OrthoDB" id="28322at2759"/>
<dbReference type="Gene3D" id="3.40.30.10">
    <property type="entry name" value="Glutaredoxin"/>
    <property type="match status" value="1"/>
</dbReference>
<feature type="domain" description="PITH" evidence="8">
    <location>
        <begin position="639"/>
        <end position="808"/>
    </location>
</feature>
<dbReference type="FunFam" id="3.40.30.10:FF:000245">
    <property type="entry name" value="Thioredoxin"/>
    <property type="match status" value="1"/>
</dbReference>
<dbReference type="GO" id="GO:0006491">
    <property type="term" value="P:N-glycan processing"/>
    <property type="evidence" value="ECO:0007669"/>
    <property type="project" value="TreeGrafter"/>
</dbReference>
<dbReference type="PANTHER" id="PTHR12630">
    <property type="entry name" value="N-LINKED OLIGOSACCHARIDE PROCESSING"/>
    <property type="match status" value="1"/>
</dbReference>
<evidence type="ECO:0000256" key="2">
    <source>
        <dbReference type="ARBA" id="ARBA00022729"/>
    </source>
</evidence>
<dbReference type="InterPro" id="IPR036607">
    <property type="entry name" value="PRKCSH"/>
</dbReference>
<dbReference type="Gene3D" id="2.60.120.470">
    <property type="entry name" value="PITH domain"/>
    <property type="match status" value="1"/>
</dbReference>
<dbReference type="Gene3D" id="2.70.130.10">
    <property type="entry name" value="Mannose-6-phosphate receptor binding domain"/>
    <property type="match status" value="1"/>
</dbReference>
<feature type="domain" description="MRH" evidence="9">
    <location>
        <begin position="377"/>
        <end position="497"/>
    </location>
</feature>
<protein>
    <recommendedName>
        <fullName evidence="1">Glucosidase 2 subunit beta</fullName>
    </recommendedName>
</protein>
<dbReference type="InterPro" id="IPR002172">
    <property type="entry name" value="LDrepeatLR_classA_rpt"/>
</dbReference>
<evidence type="ECO:0000259" key="9">
    <source>
        <dbReference type="PROSITE" id="PS51914"/>
    </source>
</evidence>
<dbReference type="CDD" id="cd02947">
    <property type="entry name" value="TRX_family"/>
    <property type="match status" value="1"/>
</dbReference>
<gene>
    <name evidence="10" type="ORF">MERGE_002773</name>
</gene>
<dbReference type="Pfam" id="PF12999">
    <property type="entry name" value="PRKCSH-like"/>
    <property type="match status" value="1"/>
</dbReference>
<dbReference type="Pfam" id="PF13015">
    <property type="entry name" value="PRKCSH_1"/>
    <property type="match status" value="1"/>
</dbReference>
<dbReference type="Pfam" id="PF06201">
    <property type="entry name" value="PITH"/>
    <property type="match status" value="1"/>
</dbReference>
<dbReference type="Pfam" id="PF00085">
    <property type="entry name" value="Thioredoxin"/>
    <property type="match status" value="1"/>
</dbReference>
<dbReference type="InterPro" id="IPR008979">
    <property type="entry name" value="Galactose-bd-like_sf"/>
</dbReference>
<dbReference type="InterPro" id="IPR009011">
    <property type="entry name" value="Man6P_isomerase_rcpt-bd_dom_sf"/>
</dbReference>
<dbReference type="PROSITE" id="PS51352">
    <property type="entry name" value="THIOREDOXIN_2"/>
    <property type="match status" value="1"/>
</dbReference>
<dbReference type="PANTHER" id="PTHR12630:SF1">
    <property type="entry name" value="GLUCOSIDASE 2 SUBUNIT BETA"/>
    <property type="match status" value="1"/>
</dbReference>
<dbReference type="InterPro" id="IPR017937">
    <property type="entry name" value="Thioredoxin_CS"/>
</dbReference>
<dbReference type="InterPro" id="IPR037047">
    <property type="entry name" value="PITH_dom_sf"/>
</dbReference>
<dbReference type="EMBL" id="CP054537">
    <property type="protein sequence ID" value="QSL65462.1"/>
    <property type="molecule type" value="Genomic_DNA"/>
</dbReference>